<sequence>MDTRFTDSLGSTASRVFRSTFNFFPDKEHDGNSDMCVCRCVFVGCNLAANKDGVIKPVECYLHHYSVSFLHSSVRWEGDQKSVHLFAPIDVSVTRLRHNKSGSLLTFCGRFGPMICAKLLLR</sequence>
<dbReference type="Proteomes" id="UP000887569">
    <property type="component" value="Unplaced"/>
</dbReference>
<evidence type="ECO:0000313" key="1">
    <source>
        <dbReference type="Proteomes" id="UP000887569"/>
    </source>
</evidence>
<reference evidence="2" key="1">
    <citation type="submission" date="2022-11" db="UniProtKB">
        <authorList>
            <consortium name="WormBaseParasite"/>
        </authorList>
    </citation>
    <scope>IDENTIFICATION</scope>
</reference>
<keyword evidence="1" id="KW-1185">Reference proteome</keyword>
<dbReference type="WBParaSite" id="PgB05_g129_t01">
    <property type="protein sequence ID" value="PgB05_g129_t01"/>
    <property type="gene ID" value="PgB05_g129"/>
</dbReference>
<name>A0A914ZJL4_PARUN</name>
<evidence type="ECO:0000313" key="2">
    <source>
        <dbReference type="WBParaSite" id="PgB05_g129_t01"/>
    </source>
</evidence>
<dbReference type="AlphaFoldDB" id="A0A914ZJL4"/>
<accession>A0A914ZJL4</accession>
<protein>
    <submittedName>
        <fullName evidence="2">Transmembrane protein INAFM2</fullName>
    </submittedName>
</protein>
<organism evidence="1 2">
    <name type="scientific">Parascaris univalens</name>
    <name type="common">Nematode worm</name>
    <dbReference type="NCBI Taxonomy" id="6257"/>
    <lineage>
        <taxon>Eukaryota</taxon>
        <taxon>Metazoa</taxon>
        <taxon>Ecdysozoa</taxon>
        <taxon>Nematoda</taxon>
        <taxon>Chromadorea</taxon>
        <taxon>Rhabditida</taxon>
        <taxon>Spirurina</taxon>
        <taxon>Ascaridomorpha</taxon>
        <taxon>Ascaridoidea</taxon>
        <taxon>Ascarididae</taxon>
        <taxon>Parascaris</taxon>
    </lineage>
</organism>
<proteinExistence type="predicted"/>